<comment type="subunit">
    <text evidence="4">Monomer.</text>
</comment>
<dbReference type="OrthoDB" id="60315at2759"/>
<evidence type="ECO:0000256" key="3">
    <source>
        <dbReference type="ARBA" id="ARBA00009469"/>
    </source>
</evidence>
<evidence type="ECO:0000313" key="16">
    <source>
        <dbReference type="EMBL" id="ORY19850.1"/>
    </source>
</evidence>
<evidence type="ECO:0000256" key="13">
    <source>
        <dbReference type="SAM" id="MobiDB-lite"/>
    </source>
</evidence>
<evidence type="ECO:0000256" key="6">
    <source>
        <dbReference type="ARBA" id="ARBA00022240"/>
    </source>
</evidence>
<evidence type="ECO:0000259" key="14">
    <source>
        <dbReference type="Pfam" id="PF01233"/>
    </source>
</evidence>
<evidence type="ECO:0000256" key="10">
    <source>
        <dbReference type="ARBA" id="ARBA00048276"/>
    </source>
</evidence>
<keyword evidence="8 11" id="KW-0808">Transferase</keyword>
<evidence type="ECO:0000256" key="11">
    <source>
        <dbReference type="RuleBase" id="RU000586"/>
    </source>
</evidence>
<feature type="region of interest" description="Disordered" evidence="13">
    <location>
        <begin position="1"/>
        <end position="87"/>
    </location>
</feature>
<keyword evidence="9 11" id="KW-0012">Acyltransferase</keyword>
<dbReference type="InterPro" id="IPR000903">
    <property type="entry name" value="NMT"/>
</dbReference>
<dbReference type="PROSITE" id="PS00975">
    <property type="entry name" value="NMT_1"/>
    <property type="match status" value="1"/>
</dbReference>
<sequence>MPQEASKVADHDAPAEVADEAVAESSKLPDEADSADESGEEAPGAVAEGGEQPTEKKKRSRKRKLKSAVSGKGKEPVIASAEAPAGQHLSKDQLTKLLEANPALKNELMAKGTGKEGLEQMMRKLNVSEMLTGLAPGGKNQKDMASHAFWKTQPVLSFDELAKGQDKIVDGPIKEIDMDRVSKDPGPLGAEGFEWVTMDLTDEKQLEEVFELLYNHYVEDQEAMFRFRYSPSFLNWALKAPGWKKEWHVGVRASKSGKLAAFISGIPVQLRIRQNVLSCSEVNFLCVHKKLRSKRLAPVLIKEITRRCYVEGVFQAVYTVGSLLPTPISTCRYFHRALDWEKLYDVGFSPLPHSSTKKRQVVRYALPQDTFTPGLRVMEAKDVESVLDLLKRYLGRMDMAQVFSKEDFEHWMFPSEKPKEQVVWSYVVEEPKSKKITDFFSFYNLESTVIGHKKHDVIKAAYLFYYATEVAFEDDKTLLKPRLNALIKDALILAKQAKFDVFNALTLLDNPLFLEDQRFGAGDGSLHYYMYNYRAKPLAGGINVRNQSSESHMRGVGLVML</sequence>
<dbReference type="InterPro" id="IPR022676">
    <property type="entry name" value="NMT_N"/>
</dbReference>
<dbReference type="EMBL" id="MCFA01000001">
    <property type="protein sequence ID" value="ORY19850.1"/>
    <property type="molecule type" value="Genomic_DNA"/>
</dbReference>
<dbReference type="PANTHER" id="PTHR11377:SF5">
    <property type="entry name" value="GLYCYLPEPTIDE N-TETRADECANOYLTRANSFERASE"/>
    <property type="match status" value="1"/>
</dbReference>
<comment type="caution">
    <text evidence="16">The sequence shown here is derived from an EMBL/GenBank/DDBJ whole genome shotgun (WGS) entry which is preliminary data.</text>
</comment>
<dbReference type="GO" id="GO:0005737">
    <property type="term" value="C:cytoplasm"/>
    <property type="evidence" value="ECO:0007669"/>
    <property type="project" value="UniProtKB-SubCell"/>
</dbReference>
<evidence type="ECO:0000256" key="12">
    <source>
        <dbReference type="RuleBase" id="RU004178"/>
    </source>
</evidence>
<evidence type="ECO:0000256" key="4">
    <source>
        <dbReference type="ARBA" id="ARBA00011245"/>
    </source>
</evidence>
<evidence type="ECO:0000256" key="2">
    <source>
        <dbReference type="ARBA" id="ARBA00004496"/>
    </source>
</evidence>
<comment type="similarity">
    <text evidence="3 12">Belongs to the NMT family.</text>
</comment>
<comment type="subcellular location">
    <subcellularLocation>
        <location evidence="2">Cytoplasm</location>
    </subcellularLocation>
</comment>
<comment type="catalytic activity">
    <reaction evidence="10 11">
        <text>N-terminal glycyl-[protein] + tetradecanoyl-CoA = N-tetradecanoylglycyl-[protein] + CoA + H(+)</text>
        <dbReference type="Rhea" id="RHEA:15521"/>
        <dbReference type="Rhea" id="RHEA-COMP:12666"/>
        <dbReference type="Rhea" id="RHEA-COMP:12667"/>
        <dbReference type="ChEBI" id="CHEBI:15378"/>
        <dbReference type="ChEBI" id="CHEBI:57287"/>
        <dbReference type="ChEBI" id="CHEBI:57385"/>
        <dbReference type="ChEBI" id="CHEBI:64723"/>
        <dbReference type="ChEBI" id="CHEBI:133050"/>
        <dbReference type="EC" id="2.3.1.97"/>
    </reaction>
</comment>
<dbReference type="InterPro" id="IPR016181">
    <property type="entry name" value="Acyl_CoA_acyltransferase"/>
</dbReference>
<dbReference type="EC" id="2.3.1.97" evidence="5 11"/>
<dbReference type="STRING" id="1231657.A0A1Y2AC40"/>
<feature type="compositionally biased region" description="Basic residues" evidence="13">
    <location>
        <begin position="56"/>
        <end position="66"/>
    </location>
</feature>
<evidence type="ECO:0000256" key="9">
    <source>
        <dbReference type="ARBA" id="ARBA00023315"/>
    </source>
</evidence>
<dbReference type="Gene3D" id="3.40.630.30">
    <property type="match status" value="2"/>
</dbReference>
<dbReference type="AlphaFoldDB" id="A0A1Y2AC40"/>
<keyword evidence="7" id="KW-0963">Cytoplasm</keyword>
<name>A0A1Y2AC40_9PLEO</name>
<evidence type="ECO:0000256" key="1">
    <source>
        <dbReference type="ARBA" id="ARBA00003900"/>
    </source>
</evidence>
<evidence type="ECO:0000313" key="17">
    <source>
        <dbReference type="Proteomes" id="UP000193144"/>
    </source>
</evidence>
<evidence type="ECO:0000256" key="7">
    <source>
        <dbReference type="ARBA" id="ARBA00022490"/>
    </source>
</evidence>
<feature type="domain" description="Glycylpeptide N-tetradecanoyltransferase N-terminal" evidence="14">
    <location>
        <begin position="175"/>
        <end position="331"/>
    </location>
</feature>
<dbReference type="GO" id="GO:0004379">
    <property type="term" value="F:glycylpeptide N-tetradecanoyltransferase activity"/>
    <property type="evidence" value="ECO:0007669"/>
    <property type="project" value="UniProtKB-EC"/>
</dbReference>
<feature type="compositionally biased region" description="Acidic residues" evidence="13">
    <location>
        <begin position="31"/>
        <end position="40"/>
    </location>
</feature>
<feature type="domain" description="Glycylpeptide N-tetradecanoyltransferase C-terminal" evidence="15">
    <location>
        <begin position="345"/>
        <end position="559"/>
    </location>
</feature>
<dbReference type="InterPro" id="IPR022678">
    <property type="entry name" value="NMT_CS"/>
</dbReference>
<evidence type="ECO:0000256" key="8">
    <source>
        <dbReference type="ARBA" id="ARBA00022679"/>
    </source>
</evidence>
<dbReference type="Pfam" id="PF02799">
    <property type="entry name" value="NMT_C"/>
    <property type="match status" value="1"/>
</dbReference>
<evidence type="ECO:0000259" key="15">
    <source>
        <dbReference type="Pfam" id="PF02799"/>
    </source>
</evidence>
<dbReference type="Proteomes" id="UP000193144">
    <property type="component" value="Unassembled WGS sequence"/>
</dbReference>
<dbReference type="SUPFAM" id="SSF55729">
    <property type="entry name" value="Acyl-CoA N-acyltransferases (Nat)"/>
    <property type="match status" value="2"/>
</dbReference>
<evidence type="ECO:0000256" key="5">
    <source>
        <dbReference type="ARBA" id="ARBA00012923"/>
    </source>
</evidence>
<gene>
    <name evidence="16" type="ORF">BCR34DRAFT_471439</name>
</gene>
<keyword evidence="17" id="KW-1185">Reference proteome</keyword>
<reference evidence="16 17" key="1">
    <citation type="submission" date="2016-07" db="EMBL/GenBank/DDBJ databases">
        <title>Pervasive Adenine N6-methylation of Active Genes in Fungi.</title>
        <authorList>
            <consortium name="DOE Joint Genome Institute"/>
            <person name="Mondo S.J."/>
            <person name="Dannebaum R.O."/>
            <person name="Kuo R.C."/>
            <person name="Labutti K."/>
            <person name="Haridas S."/>
            <person name="Kuo A."/>
            <person name="Salamov A."/>
            <person name="Ahrendt S.R."/>
            <person name="Lipzen A."/>
            <person name="Sullivan W."/>
            <person name="Andreopoulos W.B."/>
            <person name="Clum A."/>
            <person name="Lindquist E."/>
            <person name="Daum C."/>
            <person name="Ramamoorthy G.K."/>
            <person name="Gryganskyi A."/>
            <person name="Culley D."/>
            <person name="Magnuson J.K."/>
            <person name="James T.Y."/>
            <person name="O'Malley M.A."/>
            <person name="Stajich J.E."/>
            <person name="Spatafora J.W."/>
            <person name="Visel A."/>
            <person name="Grigoriev I.V."/>
        </authorList>
    </citation>
    <scope>NUCLEOTIDE SEQUENCE [LARGE SCALE GENOMIC DNA]</scope>
    <source>
        <strain evidence="16 17">CBS 115471</strain>
    </source>
</reference>
<dbReference type="FunFam" id="3.40.630.30:FF:000056">
    <property type="entry name" value="Glycylpeptide N-tetradecanoyltransferase"/>
    <property type="match status" value="1"/>
</dbReference>
<dbReference type="InterPro" id="IPR022677">
    <property type="entry name" value="NMT_C"/>
</dbReference>
<feature type="compositionally biased region" description="Low complexity" evidence="13">
    <location>
        <begin position="41"/>
        <end position="51"/>
    </location>
</feature>
<dbReference type="PANTHER" id="PTHR11377">
    <property type="entry name" value="N-MYRISTOYL TRANSFERASE"/>
    <property type="match status" value="1"/>
</dbReference>
<accession>A0A1Y2AC40</accession>
<organism evidence="16 17">
    <name type="scientific">Clohesyomyces aquaticus</name>
    <dbReference type="NCBI Taxonomy" id="1231657"/>
    <lineage>
        <taxon>Eukaryota</taxon>
        <taxon>Fungi</taxon>
        <taxon>Dikarya</taxon>
        <taxon>Ascomycota</taxon>
        <taxon>Pezizomycotina</taxon>
        <taxon>Dothideomycetes</taxon>
        <taxon>Pleosporomycetidae</taxon>
        <taxon>Pleosporales</taxon>
        <taxon>Lindgomycetaceae</taxon>
        <taxon>Clohesyomyces</taxon>
    </lineage>
</organism>
<proteinExistence type="inferred from homology"/>
<dbReference type="FunFam" id="3.40.630.30:FF:000042">
    <property type="entry name" value="Glycylpeptide N-tetradecanoyltransferase"/>
    <property type="match status" value="1"/>
</dbReference>
<dbReference type="Pfam" id="PF01233">
    <property type="entry name" value="NMT"/>
    <property type="match status" value="1"/>
</dbReference>
<comment type="function">
    <text evidence="1 11">Adds a myristoyl group to the N-terminal glycine residue of certain cellular proteins.</text>
</comment>
<protein>
    <recommendedName>
        <fullName evidence="6 11">Glycylpeptide N-tetradecanoyltransferase</fullName>
        <ecNumber evidence="5 11">2.3.1.97</ecNumber>
    </recommendedName>
</protein>